<dbReference type="Pfam" id="PF10551">
    <property type="entry name" value="MULE"/>
    <property type="match status" value="1"/>
</dbReference>
<feature type="compositionally biased region" description="Low complexity" evidence="1">
    <location>
        <begin position="48"/>
        <end position="61"/>
    </location>
</feature>
<name>A0A6L2LLL4_TANCI</name>
<dbReference type="AlphaFoldDB" id="A0A6L2LLL4"/>
<proteinExistence type="predicted"/>
<gene>
    <name evidence="3" type="ORF">Tci_034681</name>
</gene>
<feature type="domain" description="MULE transposase" evidence="2">
    <location>
        <begin position="124"/>
        <end position="194"/>
    </location>
</feature>
<evidence type="ECO:0000259" key="2">
    <source>
        <dbReference type="Pfam" id="PF10551"/>
    </source>
</evidence>
<evidence type="ECO:0000256" key="1">
    <source>
        <dbReference type="SAM" id="MobiDB-lite"/>
    </source>
</evidence>
<comment type="caution">
    <text evidence="3">The sequence shown here is derived from an EMBL/GenBank/DDBJ whole genome shotgun (WGS) entry which is preliminary data.</text>
</comment>
<feature type="region of interest" description="Disordered" evidence="1">
    <location>
        <begin position="373"/>
        <end position="480"/>
    </location>
</feature>
<evidence type="ECO:0000313" key="3">
    <source>
        <dbReference type="EMBL" id="GEU62703.1"/>
    </source>
</evidence>
<feature type="region of interest" description="Disordered" evidence="1">
    <location>
        <begin position="48"/>
        <end position="84"/>
    </location>
</feature>
<dbReference type="PANTHER" id="PTHR31973:SF189">
    <property type="entry name" value="TRANSPOSASE, MUDR, PLANT, MULE TRANSPOSASE DOMAIN PROTEIN-RELATED"/>
    <property type="match status" value="1"/>
</dbReference>
<organism evidence="3">
    <name type="scientific">Tanacetum cinerariifolium</name>
    <name type="common">Dalmatian daisy</name>
    <name type="synonym">Chrysanthemum cinerariifolium</name>
    <dbReference type="NCBI Taxonomy" id="118510"/>
    <lineage>
        <taxon>Eukaryota</taxon>
        <taxon>Viridiplantae</taxon>
        <taxon>Streptophyta</taxon>
        <taxon>Embryophyta</taxon>
        <taxon>Tracheophyta</taxon>
        <taxon>Spermatophyta</taxon>
        <taxon>Magnoliopsida</taxon>
        <taxon>eudicotyledons</taxon>
        <taxon>Gunneridae</taxon>
        <taxon>Pentapetalae</taxon>
        <taxon>asterids</taxon>
        <taxon>campanulids</taxon>
        <taxon>Asterales</taxon>
        <taxon>Asteraceae</taxon>
        <taxon>Asteroideae</taxon>
        <taxon>Anthemideae</taxon>
        <taxon>Anthemidinae</taxon>
        <taxon>Tanacetum</taxon>
    </lineage>
</organism>
<feature type="compositionally biased region" description="Basic and acidic residues" evidence="1">
    <location>
        <begin position="502"/>
        <end position="543"/>
    </location>
</feature>
<accession>A0A6L2LLL4</accession>
<sequence length="543" mass="60315">MTRVLGMKYEHPEQLKQSLANYRVANGYQLWYAKNDWRSLLVYCGGSVKGESSKSAKSAPKSSKKSAKSSKCAGKSDGKSTKSAGSTCRLEAEEVSSSSTYFKRFYICFKGLKHGWLDGCRRIIGLDGCFLKHTCKGNLLTAMGKDANNKMYPIAWAVVKVKNIDNWSWFLSLLYDDLNLQQGTGLTLISDSHKVNMSMPTSKRNIVVYSFKDYSGGAASSTVEELFYAKMDDLKYINLEAYEYLRLVAMNKLAVNLEDQITPTVRKRLEYLKQEQRNWLWQLSGVPCIHVVAGYMHLNKDLDKGVHFSYNQEGLRAMPGRPKKKRIKATGENNSQVTRLGKQIKCFNCQGVGHNKASCKNPSVPKLITTVKKVSGRRREPNVQYASAKSEGRGSRGGGRGAMDAKSGGRGQIGVESGGRGGMGSGIGAMSTDSGGRGRRSDGRATMGGARGRRGGARGRRGGGRGGRRGGGRGSTSGLKVYDIRQSMEDEYMQGVLDEQEDLRRKQEKEHQDKLDEEALKQAREEDLMFERMDLEREREKKQ</sequence>
<dbReference type="InterPro" id="IPR018289">
    <property type="entry name" value="MULE_transposase_dom"/>
</dbReference>
<dbReference type="PANTHER" id="PTHR31973">
    <property type="entry name" value="POLYPROTEIN, PUTATIVE-RELATED"/>
    <property type="match status" value="1"/>
</dbReference>
<dbReference type="EMBL" id="BKCJ010004719">
    <property type="protein sequence ID" value="GEU62703.1"/>
    <property type="molecule type" value="Genomic_DNA"/>
</dbReference>
<reference evidence="3" key="1">
    <citation type="journal article" date="2019" name="Sci. Rep.">
        <title>Draft genome of Tanacetum cinerariifolium, the natural source of mosquito coil.</title>
        <authorList>
            <person name="Yamashiro T."/>
            <person name="Shiraishi A."/>
            <person name="Satake H."/>
            <person name="Nakayama K."/>
        </authorList>
    </citation>
    <scope>NUCLEOTIDE SEQUENCE</scope>
</reference>
<feature type="compositionally biased region" description="Gly residues" evidence="1">
    <location>
        <begin position="408"/>
        <end position="427"/>
    </location>
</feature>
<feature type="compositionally biased region" description="Basic residues" evidence="1">
    <location>
        <begin position="451"/>
        <end position="471"/>
    </location>
</feature>
<feature type="region of interest" description="Disordered" evidence="1">
    <location>
        <begin position="501"/>
        <end position="543"/>
    </location>
</feature>
<protein>
    <recommendedName>
        <fullName evidence="2">MULE transposase domain-containing protein</fullName>
    </recommendedName>
</protein>